<reference evidence="1 2" key="1">
    <citation type="journal article" date="2016" name="Nat. Commun.">
        <title>Thousands of microbial genomes shed light on interconnected biogeochemical processes in an aquifer system.</title>
        <authorList>
            <person name="Anantharaman K."/>
            <person name="Brown C.T."/>
            <person name="Hug L.A."/>
            <person name="Sharon I."/>
            <person name="Castelle C.J."/>
            <person name="Probst A.J."/>
            <person name="Thomas B.C."/>
            <person name="Singh A."/>
            <person name="Wilkins M.J."/>
            <person name="Karaoz U."/>
            <person name="Brodie E.L."/>
            <person name="Williams K.H."/>
            <person name="Hubbard S.S."/>
            <person name="Banfield J.F."/>
        </authorList>
    </citation>
    <scope>NUCLEOTIDE SEQUENCE [LARGE SCALE GENOMIC DNA]</scope>
</reference>
<evidence type="ECO:0000313" key="2">
    <source>
        <dbReference type="Proteomes" id="UP000176868"/>
    </source>
</evidence>
<evidence type="ECO:0000313" key="1">
    <source>
        <dbReference type="EMBL" id="OHB17579.1"/>
    </source>
</evidence>
<dbReference type="AlphaFoldDB" id="A0A1G2V7G1"/>
<sequence length="113" mass="13192">MAHEQYRDVNRTPVSKERWQALSFAQQFGNIGSEVGRAAKWQGKDENSFWGAVIRAMELFDLTQKDARWSKRKPEINRVKELFVDAVLGGTEYKTTLQDLDKYFMQFAIIAMR</sequence>
<organism evidence="1 2">
    <name type="scientific">Candidatus Zambryskibacteria bacterium RIFOXYD2_FULL_43_10</name>
    <dbReference type="NCBI Taxonomy" id="1802782"/>
    <lineage>
        <taxon>Bacteria</taxon>
        <taxon>Candidatus Zambryskiibacteriota</taxon>
    </lineage>
</organism>
<dbReference type="Proteomes" id="UP000176868">
    <property type="component" value="Unassembled WGS sequence"/>
</dbReference>
<proteinExistence type="predicted"/>
<protein>
    <submittedName>
        <fullName evidence="1">Uncharacterized protein</fullName>
    </submittedName>
</protein>
<dbReference type="EMBL" id="MHWZ01000017">
    <property type="protein sequence ID" value="OHB17579.1"/>
    <property type="molecule type" value="Genomic_DNA"/>
</dbReference>
<gene>
    <name evidence="1" type="ORF">A2544_00670</name>
</gene>
<name>A0A1G2V7G1_9BACT</name>
<accession>A0A1G2V7G1</accession>
<comment type="caution">
    <text evidence="1">The sequence shown here is derived from an EMBL/GenBank/DDBJ whole genome shotgun (WGS) entry which is preliminary data.</text>
</comment>